<evidence type="ECO:0000256" key="1">
    <source>
        <dbReference type="ARBA" id="ARBA00001946"/>
    </source>
</evidence>
<dbReference type="InterPro" id="IPR009061">
    <property type="entry name" value="DNA-bd_dom_put_sf"/>
</dbReference>
<dbReference type="InterPro" id="IPR045864">
    <property type="entry name" value="aa-tRNA-synth_II/BPL/LPL"/>
</dbReference>
<dbReference type="GO" id="GO:0005524">
    <property type="term" value="F:ATP binding"/>
    <property type="evidence" value="ECO:0007669"/>
    <property type="project" value="InterPro"/>
</dbReference>
<dbReference type="EMBL" id="MHVI01000022">
    <property type="protein sequence ID" value="OHA91035.1"/>
    <property type="molecule type" value="Genomic_DNA"/>
</dbReference>
<dbReference type="AlphaFoldDB" id="A0A1G2T192"/>
<evidence type="ECO:0000259" key="10">
    <source>
        <dbReference type="PROSITE" id="PS51447"/>
    </source>
</evidence>
<dbReference type="SMART" id="SM00896">
    <property type="entry name" value="FDX-ACB"/>
    <property type="match status" value="1"/>
</dbReference>
<dbReference type="InterPro" id="IPR036690">
    <property type="entry name" value="Fdx_antiC-bd_sf"/>
</dbReference>
<accession>A0A1G2T192</accession>
<dbReference type="SUPFAM" id="SSF46955">
    <property type="entry name" value="Putative DNA-binding domain"/>
    <property type="match status" value="2"/>
</dbReference>
<name>A0A1G2T192_9BACT</name>
<dbReference type="Pfam" id="PF03483">
    <property type="entry name" value="B3_4"/>
    <property type="match status" value="1"/>
</dbReference>
<dbReference type="Pfam" id="PF17759">
    <property type="entry name" value="tRNA_synthFbeta"/>
    <property type="match status" value="1"/>
</dbReference>
<keyword evidence="9" id="KW-0030">Aminoacyl-tRNA synthetase</keyword>
<evidence type="ECO:0000313" key="12">
    <source>
        <dbReference type="EMBL" id="OHA91035.1"/>
    </source>
</evidence>
<gene>
    <name evidence="12" type="ORF">A2665_01310</name>
</gene>
<dbReference type="GO" id="GO:0003723">
    <property type="term" value="F:RNA binding"/>
    <property type="evidence" value="ECO:0007669"/>
    <property type="project" value="InterPro"/>
</dbReference>
<keyword evidence="7" id="KW-0460">Magnesium</keyword>
<dbReference type="SUPFAM" id="SSF56037">
    <property type="entry name" value="PheT/TilS domain"/>
    <property type="match status" value="1"/>
</dbReference>
<dbReference type="Gene3D" id="3.30.56.10">
    <property type="match status" value="2"/>
</dbReference>
<dbReference type="GO" id="GO:0000287">
    <property type="term" value="F:magnesium ion binding"/>
    <property type="evidence" value="ECO:0007669"/>
    <property type="project" value="InterPro"/>
</dbReference>
<evidence type="ECO:0000256" key="9">
    <source>
        <dbReference type="ARBA" id="ARBA00023146"/>
    </source>
</evidence>
<dbReference type="GO" id="GO:0009328">
    <property type="term" value="C:phenylalanine-tRNA ligase complex"/>
    <property type="evidence" value="ECO:0007669"/>
    <property type="project" value="TreeGrafter"/>
</dbReference>
<comment type="caution">
    <text evidence="12">The sequence shown here is derived from an EMBL/GenBank/DDBJ whole genome shotgun (WGS) entry which is preliminary data.</text>
</comment>
<proteinExistence type="predicted"/>
<reference evidence="12 13" key="1">
    <citation type="journal article" date="2016" name="Nat. Commun.">
        <title>Thousands of microbial genomes shed light on interconnected biogeochemical processes in an aquifer system.</title>
        <authorList>
            <person name="Anantharaman K."/>
            <person name="Brown C.T."/>
            <person name="Hug L.A."/>
            <person name="Sharon I."/>
            <person name="Castelle C.J."/>
            <person name="Probst A.J."/>
            <person name="Thomas B.C."/>
            <person name="Singh A."/>
            <person name="Wilkins M.J."/>
            <person name="Karaoz U."/>
            <person name="Brodie E.L."/>
            <person name="Williams K.H."/>
            <person name="Hubbard S.S."/>
            <person name="Banfield J.F."/>
        </authorList>
    </citation>
    <scope>NUCLEOTIDE SEQUENCE [LARGE SCALE GENOMIC DNA]</scope>
</reference>
<dbReference type="PROSITE" id="PS51483">
    <property type="entry name" value="B5"/>
    <property type="match status" value="1"/>
</dbReference>
<keyword evidence="6" id="KW-0067">ATP-binding</keyword>
<evidence type="ECO:0000256" key="8">
    <source>
        <dbReference type="ARBA" id="ARBA00022917"/>
    </source>
</evidence>
<evidence type="ECO:0000256" key="4">
    <source>
        <dbReference type="ARBA" id="ARBA00022723"/>
    </source>
</evidence>
<evidence type="ECO:0000313" key="13">
    <source>
        <dbReference type="Proteomes" id="UP000177746"/>
    </source>
</evidence>
<dbReference type="InterPro" id="IPR020825">
    <property type="entry name" value="Phe-tRNA_synthase-like_B3/B4"/>
</dbReference>
<dbReference type="Gene3D" id="3.50.40.10">
    <property type="entry name" value="Phenylalanyl-trna Synthetase, Chain B, domain 3"/>
    <property type="match status" value="1"/>
</dbReference>
<dbReference type="SUPFAM" id="SSF54991">
    <property type="entry name" value="Anticodon-binding domain of PheRS"/>
    <property type="match status" value="1"/>
</dbReference>
<evidence type="ECO:0000256" key="6">
    <source>
        <dbReference type="ARBA" id="ARBA00022840"/>
    </source>
</evidence>
<dbReference type="Gene3D" id="3.30.930.10">
    <property type="entry name" value="Bira Bifunctional Protein, Domain 2"/>
    <property type="match status" value="1"/>
</dbReference>
<dbReference type="SMART" id="SM00874">
    <property type="entry name" value="B5"/>
    <property type="match status" value="1"/>
</dbReference>
<dbReference type="PANTHER" id="PTHR10947:SF0">
    <property type="entry name" value="PHENYLALANINE--TRNA LIGASE BETA SUBUNIT"/>
    <property type="match status" value="1"/>
</dbReference>
<evidence type="ECO:0000256" key="3">
    <source>
        <dbReference type="ARBA" id="ARBA00022598"/>
    </source>
</evidence>
<keyword evidence="8" id="KW-0648">Protein biosynthesis</keyword>
<comment type="cofactor">
    <cofactor evidence="1">
        <name>Mg(2+)</name>
        <dbReference type="ChEBI" id="CHEBI:18420"/>
    </cofactor>
</comment>
<evidence type="ECO:0000256" key="2">
    <source>
        <dbReference type="ARBA" id="ARBA00012814"/>
    </source>
</evidence>
<organism evidence="12 13">
    <name type="scientific">Candidatus Zambryskibacteria bacterium RIFCSPHIGHO2_01_FULL_46_30</name>
    <dbReference type="NCBI Taxonomy" id="1802739"/>
    <lineage>
        <taxon>Bacteria</taxon>
        <taxon>Candidatus Zambryskiibacteriota</taxon>
    </lineage>
</organism>
<dbReference type="InterPro" id="IPR005147">
    <property type="entry name" value="tRNA_synthase_B5-dom"/>
</dbReference>
<evidence type="ECO:0000256" key="5">
    <source>
        <dbReference type="ARBA" id="ARBA00022741"/>
    </source>
</evidence>
<feature type="domain" description="FDX-ACB" evidence="10">
    <location>
        <begin position="511"/>
        <end position="600"/>
    </location>
</feature>
<dbReference type="PROSITE" id="PS51447">
    <property type="entry name" value="FDX_ACB"/>
    <property type="match status" value="1"/>
</dbReference>
<dbReference type="Proteomes" id="UP000177746">
    <property type="component" value="Unassembled WGS sequence"/>
</dbReference>
<dbReference type="Pfam" id="PF03147">
    <property type="entry name" value="FDX-ACB"/>
    <property type="match status" value="1"/>
</dbReference>
<evidence type="ECO:0000259" key="11">
    <source>
        <dbReference type="PROSITE" id="PS51483"/>
    </source>
</evidence>
<feature type="domain" description="B5" evidence="11">
    <location>
        <begin position="295"/>
        <end position="370"/>
    </location>
</feature>
<dbReference type="InterPro" id="IPR045060">
    <property type="entry name" value="Phe-tRNA-ligase_IIc_bsu"/>
</dbReference>
<keyword evidence="4" id="KW-0479">Metal-binding</keyword>
<dbReference type="GO" id="GO:0004826">
    <property type="term" value="F:phenylalanine-tRNA ligase activity"/>
    <property type="evidence" value="ECO:0007669"/>
    <property type="project" value="InterPro"/>
</dbReference>
<dbReference type="InterPro" id="IPR005146">
    <property type="entry name" value="B3/B4_tRNA-bd"/>
</dbReference>
<dbReference type="InterPro" id="IPR041616">
    <property type="entry name" value="PheRS_beta_core"/>
</dbReference>
<dbReference type="EC" id="6.1.1.20" evidence="2"/>
<keyword evidence="3" id="KW-0436">Ligase</keyword>
<dbReference type="SMART" id="SM00873">
    <property type="entry name" value="B3_4"/>
    <property type="match status" value="1"/>
</dbReference>
<dbReference type="GO" id="GO:0006432">
    <property type="term" value="P:phenylalanyl-tRNA aminoacylation"/>
    <property type="evidence" value="ECO:0007669"/>
    <property type="project" value="InterPro"/>
</dbReference>
<sequence length="600" mass="67415">MKVSRVWVQEFFDHPLPNVESISNALTFHAFEVEDIEKKDNDDILNVKVTPNRGHDCLSHRGIAKELSAILGIPMKNDPLRASISLGPKTDSVSIKLEEGNLCSRYIAGYVRGVKVGPSPEWLSKRLTSIGQKPINNIVDAANFVMFDIGQPLHAFDADKLVAQKGKYKILVRKAHENEKMLTLDSKEYALTDSTVLVADGHDDRPLGIAGIKGGHYARVDDTTTNLILEAATFDGPSLRKTAQALQLQSDASKRFEQVLPPTLATYAMQAFITLIKKTAGGQVIGFSDAYPTAQEKRETAVSVDHVNAVLGTELRDSQIRDTFKRLDLAFRERSGLFTVSVPFERLDISIPEDLIEEIARIIGYDQIPIVELPLFLKKPEINESFLKTELLREDLISKGYSEVLTSVFRNKGEREVLNKVGGDKPFLRDNLADGLKEALEQNIHNKDLLGLEKVKIFEIGTIWNRDKEEIHVGTIAEGEETKEISLDQARVNIGKENLPVSRTLRYQPFSRYPAVTRDIALFVPGITNPDEIEKVIRENAGELLVRSGLFDKFEKEDKISYAFRLVFQSQERTLTDREVNTAMQKISSKLTENKDFEIR</sequence>
<dbReference type="SUPFAM" id="SSF55681">
    <property type="entry name" value="Class II aaRS and biotin synthetases"/>
    <property type="match status" value="1"/>
</dbReference>
<evidence type="ECO:0000256" key="7">
    <source>
        <dbReference type="ARBA" id="ARBA00022842"/>
    </source>
</evidence>
<dbReference type="Gene3D" id="3.30.70.380">
    <property type="entry name" value="Ferrodoxin-fold anticodon-binding domain"/>
    <property type="match status" value="1"/>
</dbReference>
<dbReference type="Pfam" id="PF03484">
    <property type="entry name" value="B5"/>
    <property type="match status" value="1"/>
</dbReference>
<dbReference type="PANTHER" id="PTHR10947">
    <property type="entry name" value="PHENYLALANYL-TRNA SYNTHETASE BETA CHAIN AND LEUCINE-RICH REPEAT-CONTAINING PROTEIN 47"/>
    <property type="match status" value="1"/>
</dbReference>
<protein>
    <recommendedName>
        <fullName evidence="2">phenylalanine--tRNA ligase</fullName>
        <ecNumber evidence="2">6.1.1.20</ecNumber>
    </recommendedName>
</protein>
<keyword evidence="5" id="KW-0547">Nucleotide-binding</keyword>
<dbReference type="InterPro" id="IPR005121">
    <property type="entry name" value="Fdx_antiC-bd"/>
</dbReference>